<reference evidence="2 3" key="1">
    <citation type="journal article" date="2010" name="Nature">
        <title>Nitrite-driven anaerobic methane oxidation by oxygenic bacteria.</title>
        <authorList>
            <person name="Ettwig K.F."/>
            <person name="Butler M.K."/>
            <person name="Le Paslier D."/>
            <person name="Pelletier E."/>
            <person name="Mangenot S."/>
            <person name="Kuypers M.M.M."/>
            <person name="Schreiber F."/>
            <person name="Dutilh B.E."/>
            <person name="Zedelius J."/>
            <person name="de Beer D."/>
            <person name="Gloerich J."/>
            <person name="Wessels H.J.C.T."/>
            <person name="van Allen T."/>
            <person name="Luesken F."/>
            <person name="Wu M."/>
            <person name="van de Pas-Schoonen K.T."/>
            <person name="Op den Camp H.J.M."/>
            <person name="Janssen-Megens E.M."/>
            <person name="Francoijs K-J."/>
            <person name="Stunnenberg H."/>
            <person name="Weissenbach J."/>
            <person name="Jetten M.S.M."/>
            <person name="Strous M."/>
        </authorList>
    </citation>
    <scope>NUCLEOTIDE SEQUENCE [LARGE SCALE GENOMIC DNA]</scope>
</reference>
<name>D5MIG5_METO1</name>
<dbReference type="HOGENOM" id="CLU_825599_0_0_0"/>
<accession>D5MIG5</accession>
<dbReference type="InterPro" id="IPR016181">
    <property type="entry name" value="Acyl_CoA_acyltransferase"/>
</dbReference>
<dbReference type="Gene3D" id="3.40.630.30">
    <property type="match status" value="1"/>
</dbReference>
<organism evidence="2 3">
    <name type="scientific">Methylomirabilis oxygeniifera</name>
    <dbReference type="NCBI Taxonomy" id="671143"/>
    <lineage>
        <taxon>Bacteria</taxon>
        <taxon>Candidatus Methylomirabilota</taxon>
        <taxon>Candidatus Methylomirabilia</taxon>
        <taxon>Candidatus Methylomirabilales</taxon>
        <taxon>Candidatus Methylomirabilaceae</taxon>
        <taxon>Candidatus Methylomirabilis</taxon>
    </lineage>
</organism>
<dbReference type="InterPro" id="IPR050644">
    <property type="entry name" value="PG_Glycine_Bridge_Synth"/>
</dbReference>
<sequence>MQQASYRILRQFPPPEIERAWRRFLEAIDLPSHYVTPEYFLEPSIQSARPFVLVAESAGAITGILTGRYLGRNLISGMPHRPQLVLAKGDGRLPAEKALIQGLLQEGRSCRLITVYAWEPLEGFSAAGFETTETAGTFLLYLSGSAENLFQGISARKRTYIHQVKRKGVDIKDSYDIQDIDELLDVFNETHRRHRLPLRTRTELEALLKLDCNRKLFIARAEGRVIAATIIRFVRGGLAEYSENVSLERMRHYHPNEALLWETIQWSYAQGCRAFSFGGANEFKSGFSSNIAPIYRLRRDQSVFHIIDRRDRLLRIARPVAKSVLVRCKKLFTKDG</sequence>
<dbReference type="SUPFAM" id="SSF55729">
    <property type="entry name" value="Acyl-CoA N-acyltransferases (Nat)"/>
    <property type="match status" value="1"/>
</dbReference>
<proteinExistence type="predicted"/>
<feature type="domain" description="BioF2-like acetyltransferase" evidence="1">
    <location>
        <begin position="167"/>
        <end position="282"/>
    </location>
</feature>
<dbReference type="eggNOG" id="COG2348">
    <property type="taxonomic scope" value="Bacteria"/>
</dbReference>
<dbReference type="EMBL" id="FP565575">
    <property type="protein sequence ID" value="CBE67315.1"/>
    <property type="molecule type" value="Genomic_DNA"/>
</dbReference>
<dbReference type="InterPro" id="IPR038740">
    <property type="entry name" value="BioF2-like_GNAT_dom"/>
</dbReference>
<evidence type="ECO:0000313" key="3">
    <source>
        <dbReference type="Proteomes" id="UP000006898"/>
    </source>
</evidence>
<dbReference type="PANTHER" id="PTHR36174">
    <property type="entry name" value="LIPID II:GLYCINE GLYCYLTRANSFERASE"/>
    <property type="match status" value="1"/>
</dbReference>
<dbReference type="Pfam" id="PF13480">
    <property type="entry name" value="Acetyltransf_6"/>
    <property type="match status" value="1"/>
</dbReference>
<dbReference type="KEGG" id="mox:DAMO_0212"/>
<gene>
    <name evidence="2" type="ORF">DAMO_0212</name>
</gene>
<evidence type="ECO:0000259" key="1">
    <source>
        <dbReference type="Pfam" id="PF13480"/>
    </source>
</evidence>
<evidence type="ECO:0000313" key="2">
    <source>
        <dbReference type="EMBL" id="CBE67315.1"/>
    </source>
</evidence>
<dbReference type="Proteomes" id="UP000006898">
    <property type="component" value="Chromosome"/>
</dbReference>
<dbReference type="AlphaFoldDB" id="D5MIG5"/>
<protein>
    <recommendedName>
        <fullName evidence="1">BioF2-like acetyltransferase domain-containing protein</fullName>
    </recommendedName>
</protein>
<dbReference type="PANTHER" id="PTHR36174:SF1">
    <property type="entry name" value="LIPID II:GLYCINE GLYCYLTRANSFERASE"/>
    <property type="match status" value="1"/>
</dbReference>